<dbReference type="SUPFAM" id="SSF143120">
    <property type="entry name" value="YefM-like"/>
    <property type="match status" value="1"/>
</dbReference>
<reference evidence="3" key="1">
    <citation type="journal article" date="2013" name="Stand. Genomic Sci.">
        <title>Genome sequence of the thermophilic fresh-water bacterium Spirochaeta caldaria type strain (H1(T)), reclassification of Spirochaeta caldaria, Spirochaeta stenostrepta, and Spirochaeta zuelzerae in the genus Treponema as Treponema caldaria comb. nov., Treponema stenostrepta comb. nov., and Treponema zuelzerae comb. nov., and emendation of the genus Treponema.</title>
        <authorList>
            <person name="Abt B."/>
            <person name="Goker M."/>
            <person name="Scheuner C."/>
            <person name="Han C."/>
            <person name="Lu M."/>
            <person name="Misra M."/>
            <person name="Lapidus A."/>
            <person name="Nolan M."/>
            <person name="Lucas S."/>
            <person name="Hammon N."/>
            <person name="Deshpande S."/>
            <person name="Cheng J.F."/>
            <person name="Tapia R."/>
            <person name="Goodwin L.A."/>
            <person name="Pitluck S."/>
            <person name="Liolios K."/>
            <person name="Pagani I."/>
            <person name="Ivanova N."/>
            <person name="Mavromatis K."/>
            <person name="Mikhailova N."/>
            <person name="Huntemann M."/>
            <person name="Pati A."/>
            <person name="Chen A."/>
            <person name="Palaniappan K."/>
            <person name="Land M."/>
            <person name="Hauser L."/>
            <person name="Jeffries C.D."/>
            <person name="Rohde M."/>
            <person name="Spring S."/>
            <person name="Gronow S."/>
            <person name="Detter J.C."/>
            <person name="Bristow J."/>
            <person name="Eisen J.A."/>
            <person name="Markowitz V."/>
            <person name="Hugenholtz P."/>
            <person name="Kyrpides N.C."/>
            <person name="Woyke T."/>
            <person name="Klenk H.P."/>
        </authorList>
    </citation>
    <scope>NUCLEOTIDE SEQUENCE</scope>
    <source>
        <strain evidence="3">ATCC 51460 / DSM 7334 / H1</strain>
    </source>
</reference>
<proteinExistence type="inferred from homology"/>
<comment type="similarity">
    <text evidence="1">Belongs to the phD/YefM antitoxin family.</text>
</comment>
<dbReference type="AlphaFoldDB" id="F8F040"/>
<dbReference type="STRING" id="744872.Spica_0531"/>
<protein>
    <submittedName>
        <fullName evidence="2">Prevent-host-death family protein</fullName>
    </submittedName>
</protein>
<dbReference type="RefSeq" id="WP_013968005.1">
    <property type="nucleotide sequence ID" value="NC_015732.1"/>
</dbReference>
<dbReference type="Proteomes" id="UP000000503">
    <property type="component" value="Chromosome"/>
</dbReference>
<accession>F8F040</accession>
<keyword evidence="3" id="KW-1185">Reference proteome</keyword>
<dbReference type="KEGG" id="scd:Spica_0531"/>
<dbReference type="HOGENOM" id="CLU_163140_8_0_12"/>
<evidence type="ECO:0000313" key="3">
    <source>
        <dbReference type="Proteomes" id="UP000000503"/>
    </source>
</evidence>
<dbReference type="InterPro" id="IPR036165">
    <property type="entry name" value="YefM-like_sf"/>
</dbReference>
<evidence type="ECO:0000256" key="1">
    <source>
        <dbReference type="ARBA" id="ARBA00009981"/>
    </source>
</evidence>
<sequence>MKTLPVGKLKAQFSEVLELVKHGESFGIIYGKKKKPIAMIIPYVDKEEIKERKIGILDEKYKLKIDENFKFVDCR</sequence>
<organism evidence="2 3">
    <name type="scientific">Gracilinema caldarium (strain ATCC 51460 / DSM 7334 / H1)</name>
    <name type="common">Treponema caldarium</name>
    <dbReference type="NCBI Taxonomy" id="744872"/>
    <lineage>
        <taxon>Bacteria</taxon>
        <taxon>Pseudomonadati</taxon>
        <taxon>Spirochaetota</taxon>
        <taxon>Spirochaetia</taxon>
        <taxon>Spirochaetales</taxon>
        <taxon>Breznakiellaceae</taxon>
        <taxon>Gracilinema</taxon>
    </lineage>
</organism>
<gene>
    <name evidence="2" type="ordered locus">Spica_0531</name>
</gene>
<dbReference type="eggNOG" id="COG4118">
    <property type="taxonomic scope" value="Bacteria"/>
</dbReference>
<name>F8F040_GRAC1</name>
<dbReference type="EMBL" id="CP002868">
    <property type="protein sequence ID" value="AEJ18693.1"/>
    <property type="molecule type" value="Genomic_DNA"/>
</dbReference>
<evidence type="ECO:0000313" key="2">
    <source>
        <dbReference type="EMBL" id="AEJ18693.1"/>
    </source>
</evidence>
<dbReference type="OrthoDB" id="9808808at2"/>